<feature type="compositionally biased region" description="Polar residues" evidence="1">
    <location>
        <begin position="111"/>
        <end position="131"/>
    </location>
</feature>
<protein>
    <submittedName>
        <fullName evidence="2">Uncharacterized protein</fullName>
    </submittedName>
</protein>
<reference evidence="2" key="1">
    <citation type="submission" date="2021-02" db="EMBL/GenBank/DDBJ databases">
        <authorList>
            <person name="Dougan E. K."/>
            <person name="Rhodes N."/>
            <person name="Thang M."/>
            <person name="Chan C."/>
        </authorList>
    </citation>
    <scope>NUCLEOTIDE SEQUENCE</scope>
</reference>
<evidence type="ECO:0000313" key="3">
    <source>
        <dbReference type="Proteomes" id="UP000604046"/>
    </source>
</evidence>
<gene>
    <name evidence="2" type="ORF">SNAT2548_LOCUS3059</name>
</gene>
<dbReference type="AlphaFoldDB" id="A0A812I604"/>
<dbReference type="EMBL" id="CAJNDS010000185">
    <property type="protein sequence ID" value="CAE7024186.1"/>
    <property type="molecule type" value="Genomic_DNA"/>
</dbReference>
<proteinExistence type="predicted"/>
<name>A0A812I604_9DINO</name>
<accession>A0A812I604</accession>
<feature type="compositionally biased region" description="Basic and acidic residues" evidence="1">
    <location>
        <begin position="132"/>
        <end position="142"/>
    </location>
</feature>
<organism evidence="2 3">
    <name type="scientific">Symbiodinium natans</name>
    <dbReference type="NCBI Taxonomy" id="878477"/>
    <lineage>
        <taxon>Eukaryota</taxon>
        <taxon>Sar</taxon>
        <taxon>Alveolata</taxon>
        <taxon>Dinophyceae</taxon>
        <taxon>Suessiales</taxon>
        <taxon>Symbiodiniaceae</taxon>
        <taxon>Symbiodinium</taxon>
    </lineage>
</organism>
<feature type="region of interest" description="Disordered" evidence="1">
    <location>
        <begin position="111"/>
        <end position="142"/>
    </location>
</feature>
<dbReference type="OrthoDB" id="10480896at2759"/>
<dbReference type="Proteomes" id="UP000604046">
    <property type="component" value="Unassembled WGS sequence"/>
</dbReference>
<comment type="caution">
    <text evidence="2">The sequence shown here is derived from an EMBL/GenBank/DDBJ whole genome shotgun (WGS) entry which is preliminary data.</text>
</comment>
<evidence type="ECO:0000256" key="1">
    <source>
        <dbReference type="SAM" id="MobiDB-lite"/>
    </source>
</evidence>
<evidence type="ECO:0000313" key="2">
    <source>
        <dbReference type="EMBL" id="CAE7024186.1"/>
    </source>
</evidence>
<sequence length="221" mass="24640">NFLLTGDPHSIDWKESGCPMPLRKRIAATHSVEITETGQVIEKKTPYGDLLAGIMGRHMGLNLPIGGAGNPSPLRPNCMVGFHGNVLTRKTEESRSMLRFFSSRWRKSEDSSATVKTDMTSEMSDASTPRSQEAEDWKPEKRVQGGHLYIRADDFGEVNCLKSSSMALSDETDDSNPIAKHGFKTDKDTVHIRMAKVRQQAELRNDLVAGDLIFPRQVRAR</sequence>
<keyword evidence="3" id="KW-1185">Reference proteome</keyword>
<feature type="non-terminal residue" evidence="2">
    <location>
        <position position="221"/>
    </location>
</feature>